<dbReference type="Pfam" id="PF00535">
    <property type="entry name" value="Glycos_transf_2"/>
    <property type="match status" value="1"/>
</dbReference>
<sequence length="277" mass="31938">MILVNLTTTSSRLFLCSATVWSLAHQKLLPDQIALWISHEAYLSDKGINDNISFVDEINNVVGYDLIKVYYVKNTGPYRKILPAIQNSTLDDVLVYADDDVIYDSHWLMTLVECFESHNREFIVASRIRKVEFNLWKGKKSYESFPIVSEKIILDSNFIITGVGGAVLTKKHIHSRYIQDDNFITIAPKTDDVWISKIIELSNSKVVACPEALNYVQEIVHSNFTLSSENTLINQRILFFRFIHKFLTKIQAYCGRLDTNNDLSIKRVEEYFKAKNK</sequence>
<dbReference type="AlphaFoldDB" id="A0A839CRX5"/>
<dbReference type="Proteomes" id="UP000557483">
    <property type="component" value="Unassembled WGS sequence"/>
</dbReference>
<dbReference type="SUPFAM" id="SSF53448">
    <property type="entry name" value="Nucleotide-diphospho-sugar transferases"/>
    <property type="match status" value="1"/>
</dbReference>
<gene>
    <name evidence="2" type="ORF">HV064_18335</name>
</gene>
<name>A0A839CRX5_9ENTR</name>
<dbReference type="InterPro" id="IPR001173">
    <property type="entry name" value="Glyco_trans_2-like"/>
</dbReference>
<keyword evidence="2" id="KW-0808">Transferase</keyword>
<organism evidence="2 3">
    <name type="scientific">Klebsiella grimontii</name>
    <dbReference type="NCBI Taxonomy" id="2058152"/>
    <lineage>
        <taxon>Bacteria</taxon>
        <taxon>Pseudomonadati</taxon>
        <taxon>Pseudomonadota</taxon>
        <taxon>Gammaproteobacteria</taxon>
        <taxon>Enterobacterales</taxon>
        <taxon>Enterobacteriaceae</taxon>
        <taxon>Klebsiella/Raoultella group</taxon>
        <taxon>Klebsiella</taxon>
    </lineage>
</organism>
<feature type="domain" description="Glycosyltransferase 2-like" evidence="1">
    <location>
        <begin position="63"/>
        <end position="145"/>
    </location>
</feature>
<evidence type="ECO:0000259" key="1">
    <source>
        <dbReference type="Pfam" id="PF00535"/>
    </source>
</evidence>
<dbReference type="CDD" id="cd00761">
    <property type="entry name" value="Glyco_tranf_GTA_type"/>
    <property type="match status" value="1"/>
</dbReference>
<evidence type="ECO:0000313" key="3">
    <source>
        <dbReference type="Proteomes" id="UP000557483"/>
    </source>
</evidence>
<reference evidence="2 3" key="1">
    <citation type="submission" date="2020-06" db="EMBL/GenBank/DDBJ databases">
        <title>REHAB project genomes.</title>
        <authorList>
            <person name="Shaw L.P."/>
        </authorList>
    </citation>
    <scope>NUCLEOTIDE SEQUENCE [LARGE SCALE GENOMIC DNA]</scope>
    <source>
        <strain evidence="2 3">RHBSTW-00092</strain>
    </source>
</reference>
<proteinExistence type="predicted"/>
<dbReference type="RefSeq" id="WP_071830672.1">
    <property type="nucleotide sequence ID" value="NZ_CABGXA010000019.1"/>
</dbReference>
<dbReference type="Gene3D" id="3.90.550.10">
    <property type="entry name" value="Spore Coat Polysaccharide Biosynthesis Protein SpsA, Chain A"/>
    <property type="match status" value="1"/>
</dbReference>
<dbReference type="InterPro" id="IPR029044">
    <property type="entry name" value="Nucleotide-diphossugar_trans"/>
</dbReference>
<protein>
    <submittedName>
        <fullName evidence="2">Glycosyltransferase</fullName>
    </submittedName>
</protein>
<accession>A0A839CRX5</accession>
<dbReference type="EMBL" id="JABXRN010000001">
    <property type="protein sequence ID" value="MBA8125846.1"/>
    <property type="molecule type" value="Genomic_DNA"/>
</dbReference>
<dbReference type="GO" id="GO:0016740">
    <property type="term" value="F:transferase activity"/>
    <property type="evidence" value="ECO:0007669"/>
    <property type="project" value="UniProtKB-KW"/>
</dbReference>
<comment type="caution">
    <text evidence="2">The sequence shown here is derived from an EMBL/GenBank/DDBJ whole genome shotgun (WGS) entry which is preliminary data.</text>
</comment>
<evidence type="ECO:0000313" key="2">
    <source>
        <dbReference type="EMBL" id="MBA8125846.1"/>
    </source>
</evidence>